<dbReference type="EMBL" id="KE346361">
    <property type="protein sequence ID" value="KJE90168.1"/>
    <property type="molecule type" value="Genomic_DNA"/>
</dbReference>
<evidence type="ECO:0000313" key="1">
    <source>
        <dbReference type="EMBL" id="KJE90168.1"/>
    </source>
</evidence>
<keyword evidence="2" id="KW-1185">Reference proteome</keyword>
<protein>
    <submittedName>
        <fullName evidence="1">Uncharacterized protein</fullName>
    </submittedName>
</protein>
<dbReference type="InParanoid" id="A0A0D2WKM3"/>
<name>A0A0D2WKM3_CAPO3</name>
<gene>
    <name evidence="1" type="ORF">CAOG_009433</name>
</gene>
<dbReference type="Proteomes" id="UP000008743">
    <property type="component" value="Unassembled WGS sequence"/>
</dbReference>
<sequence>MNVDIQDSDINDYMRDVYKAIHTKADKIPTSRKLVGVLQATKICLFSPLLKWYLEHGLVITPVYSLRHLVLGLIALYCGPIIVGQDEPATECSSGTD</sequence>
<organism evidence="1 2">
    <name type="scientific">Capsaspora owczarzaki (strain ATCC 30864)</name>
    <dbReference type="NCBI Taxonomy" id="595528"/>
    <lineage>
        <taxon>Eukaryota</taxon>
        <taxon>Filasterea</taxon>
        <taxon>Capsaspora</taxon>
    </lineage>
</organism>
<dbReference type="AlphaFoldDB" id="A0A0D2WKM3"/>
<accession>A0A0D2WKM3</accession>
<proteinExistence type="predicted"/>
<dbReference type="OrthoDB" id="6153129at2759"/>
<reference evidence="2" key="1">
    <citation type="submission" date="2011-02" db="EMBL/GenBank/DDBJ databases">
        <title>The Genome Sequence of Capsaspora owczarzaki ATCC 30864.</title>
        <authorList>
            <person name="Russ C."/>
            <person name="Cuomo C."/>
            <person name="Burger G."/>
            <person name="Gray M.W."/>
            <person name="Holland P.W.H."/>
            <person name="King N."/>
            <person name="Lang F.B.F."/>
            <person name="Roger A.J."/>
            <person name="Ruiz-Trillo I."/>
            <person name="Young S.K."/>
            <person name="Zeng Q."/>
            <person name="Gargeya S."/>
            <person name="Alvarado L."/>
            <person name="Berlin A."/>
            <person name="Chapman S.B."/>
            <person name="Chen Z."/>
            <person name="Freedman E."/>
            <person name="Gellesch M."/>
            <person name="Goldberg J."/>
            <person name="Griggs A."/>
            <person name="Gujja S."/>
            <person name="Heilman E."/>
            <person name="Heiman D."/>
            <person name="Howarth C."/>
            <person name="Mehta T."/>
            <person name="Neiman D."/>
            <person name="Pearson M."/>
            <person name="Roberts A."/>
            <person name="Saif S."/>
            <person name="Shea T."/>
            <person name="Shenoy N."/>
            <person name="Sisk P."/>
            <person name="Stolte C."/>
            <person name="Sykes S."/>
            <person name="White J."/>
            <person name="Yandava C."/>
            <person name="Haas B."/>
            <person name="Nusbaum C."/>
            <person name="Birren B."/>
        </authorList>
    </citation>
    <scope>NUCLEOTIDE SEQUENCE</scope>
    <source>
        <strain evidence="2">ATCC 30864</strain>
    </source>
</reference>
<evidence type="ECO:0000313" key="2">
    <source>
        <dbReference type="Proteomes" id="UP000008743"/>
    </source>
</evidence>